<dbReference type="Proteomes" id="UP000006591">
    <property type="component" value="Chromosome 2"/>
</dbReference>
<dbReference type="HOGENOM" id="CLU_1398348_0_0_1"/>
<name>A0A0E0G3L9_ORYNI</name>
<evidence type="ECO:0000313" key="2">
    <source>
        <dbReference type="EnsemblPlants" id="ONIVA02G09890.1"/>
    </source>
</evidence>
<reference evidence="2" key="1">
    <citation type="submission" date="2015-04" db="UniProtKB">
        <authorList>
            <consortium name="EnsemblPlants"/>
        </authorList>
    </citation>
    <scope>IDENTIFICATION</scope>
    <source>
        <strain evidence="2">SL10</strain>
    </source>
</reference>
<keyword evidence="3" id="KW-1185">Reference proteome</keyword>
<dbReference type="Gramene" id="ONIVA02G09890.1">
    <property type="protein sequence ID" value="ONIVA02G09890.1"/>
    <property type="gene ID" value="ONIVA02G09890"/>
</dbReference>
<organism evidence="2">
    <name type="scientific">Oryza nivara</name>
    <name type="common">Indian wild rice</name>
    <name type="synonym">Oryza sativa f. spontanea</name>
    <dbReference type="NCBI Taxonomy" id="4536"/>
    <lineage>
        <taxon>Eukaryota</taxon>
        <taxon>Viridiplantae</taxon>
        <taxon>Streptophyta</taxon>
        <taxon>Embryophyta</taxon>
        <taxon>Tracheophyta</taxon>
        <taxon>Spermatophyta</taxon>
        <taxon>Magnoliopsida</taxon>
        <taxon>Liliopsida</taxon>
        <taxon>Poales</taxon>
        <taxon>Poaceae</taxon>
        <taxon>BOP clade</taxon>
        <taxon>Oryzoideae</taxon>
        <taxon>Oryzeae</taxon>
        <taxon>Oryzinae</taxon>
        <taxon>Oryza</taxon>
    </lineage>
</organism>
<accession>A0A0E0G3L9</accession>
<sequence length="195" mass="20705">MGEEGKGGFIYRGRRDGGETAVSNNGLSPLGASSIFGWRGTEEYFRLSAATERHLQITFMEEKPELARRAWTWIVEASSRAGARLGEGLEQAGLGEGGTEAGGVGGEGFLSETSSDDFFPRGGGDGGRGASAIGNATELAEMLLPWRQWRRRRHGNDQAGGAAAVQPADPKPRKEASRIFSKLPDPSSSPKALDP</sequence>
<reference evidence="2" key="2">
    <citation type="submission" date="2018-04" db="EMBL/GenBank/DDBJ databases">
        <title>OnivRS2 (Oryza nivara Reference Sequence Version 2).</title>
        <authorList>
            <person name="Zhang J."/>
            <person name="Kudrna D."/>
            <person name="Lee S."/>
            <person name="Talag J."/>
            <person name="Rajasekar S."/>
            <person name="Welchert J."/>
            <person name="Hsing Y.-I."/>
            <person name="Wing R.A."/>
        </authorList>
    </citation>
    <scope>NUCLEOTIDE SEQUENCE [LARGE SCALE GENOMIC DNA]</scope>
    <source>
        <strain evidence="2">SL10</strain>
    </source>
</reference>
<evidence type="ECO:0000313" key="3">
    <source>
        <dbReference type="Proteomes" id="UP000006591"/>
    </source>
</evidence>
<feature type="compositionally biased region" description="Polar residues" evidence="1">
    <location>
        <begin position="186"/>
        <end position="195"/>
    </location>
</feature>
<feature type="region of interest" description="Disordered" evidence="1">
    <location>
        <begin position="149"/>
        <end position="195"/>
    </location>
</feature>
<dbReference type="AlphaFoldDB" id="A0A0E0G3L9"/>
<proteinExistence type="predicted"/>
<evidence type="ECO:0000256" key="1">
    <source>
        <dbReference type="SAM" id="MobiDB-lite"/>
    </source>
</evidence>
<protein>
    <submittedName>
        <fullName evidence="2">Uncharacterized protein</fullName>
    </submittedName>
</protein>
<dbReference type="EnsemblPlants" id="ONIVA02G09890.1">
    <property type="protein sequence ID" value="ONIVA02G09890.1"/>
    <property type="gene ID" value="ONIVA02G09890"/>
</dbReference>